<proteinExistence type="predicted"/>
<dbReference type="NCBIfam" id="TIGR03696">
    <property type="entry name" value="Rhs_assc_core"/>
    <property type="match status" value="1"/>
</dbReference>
<comment type="caution">
    <text evidence="1">The sequence shown here is derived from an EMBL/GenBank/DDBJ whole genome shotgun (WGS) entry which is preliminary data.</text>
</comment>
<protein>
    <submittedName>
        <fullName evidence="1">Type IV secretion protein Rhs</fullName>
    </submittedName>
</protein>
<feature type="non-terminal residue" evidence="1">
    <location>
        <position position="1"/>
    </location>
</feature>
<evidence type="ECO:0000313" key="2">
    <source>
        <dbReference type="Proteomes" id="UP000622722"/>
    </source>
</evidence>
<dbReference type="Gene3D" id="2.180.10.10">
    <property type="entry name" value="RHS repeat-associated core"/>
    <property type="match status" value="1"/>
</dbReference>
<sequence>YYEPETGMYLVSDPLGLQGGEQTYRYVPNPLGYVDPLGLAVCPKLYEIYKGLRAQGFNPAEARDLAKWFNSSWGKADVYLRSAIGSGKIDYVGISRNVLNRYPQGKYDLELLTRLTGQLPRNQARAIEQAIINAKRGNGFTNIQNSIDPAKDHFDAAVKWGEEWLKSNGFGGWLQ</sequence>
<name>A0A8H9XXC9_ECOLX</name>
<dbReference type="InterPro" id="IPR022385">
    <property type="entry name" value="Rhs_assc_core"/>
</dbReference>
<dbReference type="EMBL" id="JABXPW010000054">
    <property type="protein sequence ID" value="MBA7722676.1"/>
    <property type="molecule type" value="Genomic_DNA"/>
</dbReference>
<gene>
    <name evidence="1" type="ORF">HV209_29700</name>
</gene>
<evidence type="ECO:0000313" key="1">
    <source>
        <dbReference type="EMBL" id="MBA7722676.1"/>
    </source>
</evidence>
<dbReference type="AlphaFoldDB" id="A0A8H9XXC9"/>
<reference evidence="1" key="1">
    <citation type="submission" date="2020-06" db="EMBL/GenBank/DDBJ databases">
        <title>REHAB project genomes.</title>
        <authorList>
            <person name="Shaw L.P."/>
        </authorList>
    </citation>
    <scope>NUCLEOTIDE SEQUENCE</scope>
    <source>
        <strain evidence="1">RHBSTW-00474</strain>
    </source>
</reference>
<organism evidence="1 2">
    <name type="scientific">Escherichia coli</name>
    <dbReference type="NCBI Taxonomy" id="562"/>
    <lineage>
        <taxon>Bacteria</taxon>
        <taxon>Pseudomonadati</taxon>
        <taxon>Pseudomonadota</taxon>
        <taxon>Gammaproteobacteria</taxon>
        <taxon>Enterobacterales</taxon>
        <taxon>Enterobacteriaceae</taxon>
        <taxon>Escherichia</taxon>
    </lineage>
</organism>
<dbReference type="Proteomes" id="UP000622722">
    <property type="component" value="Unassembled WGS sequence"/>
</dbReference>
<accession>A0A8H9XXC9</accession>